<dbReference type="SUPFAM" id="SSF55399">
    <property type="entry name" value="Subtilisin inhibitor"/>
    <property type="match status" value="1"/>
</dbReference>
<keyword evidence="3" id="KW-0964">Secreted</keyword>
<gene>
    <name evidence="10" type="ORF">SAMN06893097_1011034</name>
</gene>
<keyword evidence="11" id="KW-1185">Reference proteome</keyword>
<keyword evidence="6" id="KW-1015">Disulfide bond</keyword>
<keyword evidence="5" id="KW-0722">Serine protease inhibitor</keyword>
<dbReference type="EMBL" id="OBDO01000001">
    <property type="protein sequence ID" value="SNX95226.1"/>
    <property type="molecule type" value="Genomic_DNA"/>
</dbReference>
<sequence length="148" mass="15203">MRVLAVLLLLLLVSCASPSDGDPAADGASPGPGTGGADDELVVEVDPGEGAAVERWTLVCGDVAAGDHPDAQAACDHLQQLPDPFAPIPDDAVCTEQYGGPQTAHVTGRWAGEPVDLRVSRTDGCRIAQWDSLVPLVPAAQAFEELPG</sequence>
<reference evidence="10 11" key="1">
    <citation type="submission" date="2017-09" db="EMBL/GenBank/DDBJ databases">
        <authorList>
            <person name="Ehlers B."/>
            <person name="Leendertz F.H."/>
        </authorList>
    </citation>
    <scope>NUCLEOTIDE SEQUENCE [LARGE SCALE GENOMIC DNA]</scope>
    <source>
        <strain evidence="10 11">DSM 46844</strain>
    </source>
</reference>
<evidence type="ECO:0000259" key="9">
    <source>
        <dbReference type="Pfam" id="PF00720"/>
    </source>
</evidence>
<name>A0A285EAV8_9ACTN</name>
<dbReference type="GO" id="GO:0005576">
    <property type="term" value="C:extracellular region"/>
    <property type="evidence" value="ECO:0007669"/>
    <property type="project" value="UniProtKB-SubCell"/>
</dbReference>
<evidence type="ECO:0000256" key="5">
    <source>
        <dbReference type="ARBA" id="ARBA00022900"/>
    </source>
</evidence>
<keyword evidence="4" id="KW-0646">Protease inhibitor</keyword>
<evidence type="ECO:0000313" key="11">
    <source>
        <dbReference type="Proteomes" id="UP000219514"/>
    </source>
</evidence>
<evidence type="ECO:0000256" key="1">
    <source>
        <dbReference type="ARBA" id="ARBA00004613"/>
    </source>
</evidence>
<proteinExistence type="inferred from homology"/>
<dbReference type="GO" id="GO:0004867">
    <property type="term" value="F:serine-type endopeptidase inhibitor activity"/>
    <property type="evidence" value="ECO:0007669"/>
    <property type="project" value="UniProtKB-KW"/>
</dbReference>
<evidence type="ECO:0000313" key="10">
    <source>
        <dbReference type="EMBL" id="SNX95226.1"/>
    </source>
</evidence>
<dbReference type="InterPro" id="IPR036819">
    <property type="entry name" value="Subtilisin_inhibitor-like_sf"/>
</dbReference>
<dbReference type="RefSeq" id="WP_097204874.1">
    <property type="nucleotide sequence ID" value="NZ_JACHXB010000001.1"/>
</dbReference>
<dbReference type="Proteomes" id="UP000219514">
    <property type="component" value="Unassembled WGS sequence"/>
</dbReference>
<accession>A0A285EAV8</accession>
<evidence type="ECO:0000256" key="6">
    <source>
        <dbReference type="ARBA" id="ARBA00023157"/>
    </source>
</evidence>
<comment type="similarity">
    <text evidence="2">Belongs to the protease inhibitor I16 (SSI) family.</text>
</comment>
<protein>
    <submittedName>
        <fullName evidence="10">Subtilisin inhibitor-like</fullName>
    </submittedName>
</protein>
<dbReference type="OrthoDB" id="3427327at2"/>
<keyword evidence="8" id="KW-0732">Signal</keyword>
<evidence type="ECO:0000256" key="7">
    <source>
        <dbReference type="SAM" id="MobiDB-lite"/>
    </source>
</evidence>
<feature type="chain" id="PRO_5038741153" evidence="8">
    <location>
        <begin position="19"/>
        <end position="148"/>
    </location>
</feature>
<comment type="subcellular location">
    <subcellularLocation>
        <location evidence="1">Secreted</location>
    </subcellularLocation>
</comment>
<feature type="signal peptide" evidence="8">
    <location>
        <begin position="1"/>
        <end position="18"/>
    </location>
</feature>
<feature type="domain" description="Subtilisin inhibitor" evidence="9">
    <location>
        <begin position="47"/>
        <end position="117"/>
    </location>
</feature>
<feature type="region of interest" description="Disordered" evidence="7">
    <location>
        <begin position="20"/>
        <end position="40"/>
    </location>
</feature>
<dbReference type="AlphaFoldDB" id="A0A285EAV8"/>
<dbReference type="InterPro" id="IPR023549">
    <property type="entry name" value="Subtilisin_inhibitor"/>
</dbReference>
<evidence type="ECO:0000256" key="8">
    <source>
        <dbReference type="SAM" id="SignalP"/>
    </source>
</evidence>
<dbReference type="PROSITE" id="PS51257">
    <property type="entry name" value="PROKAR_LIPOPROTEIN"/>
    <property type="match status" value="1"/>
</dbReference>
<evidence type="ECO:0000256" key="2">
    <source>
        <dbReference type="ARBA" id="ARBA00010472"/>
    </source>
</evidence>
<evidence type="ECO:0000256" key="4">
    <source>
        <dbReference type="ARBA" id="ARBA00022690"/>
    </source>
</evidence>
<evidence type="ECO:0000256" key="3">
    <source>
        <dbReference type="ARBA" id="ARBA00022525"/>
    </source>
</evidence>
<organism evidence="10 11">
    <name type="scientific">Geodermatophilus sabuli</name>
    <dbReference type="NCBI Taxonomy" id="1564158"/>
    <lineage>
        <taxon>Bacteria</taxon>
        <taxon>Bacillati</taxon>
        <taxon>Actinomycetota</taxon>
        <taxon>Actinomycetes</taxon>
        <taxon>Geodermatophilales</taxon>
        <taxon>Geodermatophilaceae</taxon>
        <taxon>Geodermatophilus</taxon>
    </lineage>
</organism>
<dbReference type="Pfam" id="PF00720">
    <property type="entry name" value="SSI"/>
    <property type="match status" value="1"/>
</dbReference>
<dbReference type="Gene3D" id="3.30.350.10">
    <property type="entry name" value="Subtilisin inhibitor-like"/>
    <property type="match status" value="1"/>
</dbReference>